<sequence>MLVGSIRWVMTPPEHFTEQELKPRSDWVSERAGGRDGRRRLVLLIVLGESSLTSPAAMS</sequence>
<dbReference type="Proteomes" id="UP000192739">
    <property type="component" value="Unassembled WGS sequence"/>
</dbReference>
<dbReference type="AlphaFoldDB" id="A0A1E3SAH9"/>
<name>A0A1E3SAH9_MYCIE</name>
<reference evidence="1 2" key="1">
    <citation type="submission" date="2017-02" db="EMBL/GenBank/DDBJ databases">
        <title>The new phylogeny of genus Mycobacterium.</title>
        <authorList>
            <person name="Tortoli E."/>
            <person name="Trovato A."/>
            <person name="Cirillo D.M."/>
        </authorList>
    </citation>
    <scope>NUCLEOTIDE SEQUENCE [LARGE SCALE GENOMIC DNA]</scope>
    <source>
        <strain evidence="1 2">DSM 44049</strain>
    </source>
</reference>
<dbReference type="STRING" id="28445.BHQ20_19100"/>
<gene>
    <name evidence="1" type="ORF">BST27_22260</name>
</gene>
<accession>A0A1E3SAH9</accession>
<evidence type="ECO:0000313" key="1">
    <source>
        <dbReference type="EMBL" id="ORA97504.1"/>
    </source>
</evidence>
<proteinExistence type="predicted"/>
<organism evidence="1 2">
    <name type="scientific">Mycobacterium intermedium</name>
    <dbReference type="NCBI Taxonomy" id="28445"/>
    <lineage>
        <taxon>Bacteria</taxon>
        <taxon>Bacillati</taxon>
        <taxon>Actinomycetota</taxon>
        <taxon>Actinomycetes</taxon>
        <taxon>Mycobacteriales</taxon>
        <taxon>Mycobacteriaceae</taxon>
        <taxon>Mycobacterium</taxon>
        <taxon>Mycobacterium simiae complex</taxon>
    </lineage>
</organism>
<dbReference type="EMBL" id="MVHT01000074">
    <property type="protein sequence ID" value="ORA97504.1"/>
    <property type="molecule type" value="Genomic_DNA"/>
</dbReference>
<keyword evidence="2" id="KW-1185">Reference proteome</keyword>
<comment type="caution">
    <text evidence="1">The sequence shown here is derived from an EMBL/GenBank/DDBJ whole genome shotgun (WGS) entry which is preliminary data.</text>
</comment>
<protein>
    <submittedName>
        <fullName evidence="1">Uncharacterized protein</fullName>
    </submittedName>
</protein>
<evidence type="ECO:0000313" key="2">
    <source>
        <dbReference type="Proteomes" id="UP000192739"/>
    </source>
</evidence>